<name>C1EBW4_MICCC</name>
<dbReference type="PANTHER" id="PTHR46573">
    <property type="entry name" value="WD REPEAT, SAM AND U-BOX DOMAIN-CONTAINING PROTEIN 1"/>
    <property type="match status" value="1"/>
</dbReference>
<dbReference type="Gene3D" id="3.30.40.10">
    <property type="entry name" value="Zinc/RING finger domain, C3HC4 (zinc finger)"/>
    <property type="match status" value="1"/>
</dbReference>
<dbReference type="GeneID" id="8246094"/>
<evidence type="ECO:0000259" key="3">
    <source>
        <dbReference type="SMART" id="SM00504"/>
    </source>
</evidence>
<sequence length="570" mass="60672">MRSNFPRTKRFLPKSRHEGFVTCALARHPVASPRTRGGRPRAADMTCEGAVDALETCESPIAPERDSPARTAPPPSKDADSAADAGEETSKRPVDHVPGDDEPDELLCPITKVMMRDPVFVAGSGNTYEREAIETYWRQTATRPVRGVRGAVVGVRRDPLTNLDLANDAIFTNWDKRREVQAWLAKHPTLTPEGWPDRDVPPPLEERRKAAGGRDGDGNGERSDAVGRMELLAQTAKLAAMGGVGLAVIAALFVATTSPAPSSDGLLSRWEFVDGHTGDGTARDATAGAVGFTLTPPLTELRVGSYAWRKRANPSKPPNDGDHNQNQNQNQHAGEAAAIASFGEDAYRSLTPVRAPSGSRIAARRGDGGALELVVPPKGILSPAAMTELGFAAVWTSFTAVWTWGAMQTPNPFFALFSLPFWGIGATIGRSTAAAAMETTRLVIAPRRLNPTTGEVMAPGRFHVSWEALGRVLSVAEGPLEDVAGVDVVTHAYVNGVPQTALELTAGVKSHNLGRGLHSSEQRFVAELVRECLVEAAKAGETGSSGTGDGGGRRAVGEPARRPEPIKSRL</sequence>
<dbReference type="InterPro" id="IPR003613">
    <property type="entry name" value="Ubox_domain"/>
</dbReference>
<feature type="transmembrane region" description="Helical" evidence="2">
    <location>
        <begin position="238"/>
        <end position="256"/>
    </location>
</feature>
<dbReference type="GO" id="GO:0016567">
    <property type="term" value="P:protein ubiquitination"/>
    <property type="evidence" value="ECO:0007669"/>
    <property type="project" value="UniProtKB-UniPathway"/>
</dbReference>
<dbReference type="InterPro" id="IPR013083">
    <property type="entry name" value="Znf_RING/FYVE/PHD"/>
</dbReference>
<dbReference type="InterPro" id="IPR052085">
    <property type="entry name" value="WD-SAM-U-box"/>
</dbReference>
<feature type="compositionally biased region" description="Basic and acidic residues" evidence="1">
    <location>
        <begin position="88"/>
        <end position="99"/>
    </location>
</feature>
<dbReference type="OrthoDB" id="629492at2759"/>
<dbReference type="InParanoid" id="C1EBW4"/>
<feature type="domain" description="U-box" evidence="3">
    <location>
        <begin position="105"/>
        <end position="183"/>
    </location>
</feature>
<dbReference type="OMA" id="CPITKVM"/>
<feature type="region of interest" description="Disordered" evidence="1">
    <location>
        <begin position="310"/>
        <end position="333"/>
    </location>
</feature>
<dbReference type="RefSeq" id="XP_002504229.1">
    <property type="nucleotide sequence ID" value="XM_002504183.1"/>
</dbReference>
<dbReference type="GO" id="GO:0004842">
    <property type="term" value="F:ubiquitin-protein transferase activity"/>
    <property type="evidence" value="ECO:0007669"/>
    <property type="project" value="InterPro"/>
</dbReference>
<keyword evidence="5" id="KW-1185">Reference proteome</keyword>
<feature type="region of interest" description="Disordered" evidence="1">
    <location>
        <begin position="56"/>
        <end position="105"/>
    </location>
</feature>
<dbReference type="UniPathway" id="UPA00143"/>
<feature type="region of interest" description="Disordered" evidence="1">
    <location>
        <begin position="189"/>
        <end position="223"/>
    </location>
</feature>
<evidence type="ECO:0000313" key="5">
    <source>
        <dbReference type="Proteomes" id="UP000002009"/>
    </source>
</evidence>
<dbReference type="STRING" id="296587.C1EBW4"/>
<dbReference type="eggNOG" id="ENOG502S6JT">
    <property type="taxonomic scope" value="Eukaryota"/>
</dbReference>
<proteinExistence type="predicted"/>
<feature type="compositionally biased region" description="Basic and acidic residues" evidence="1">
    <location>
        <begin position="551"/>
        <end position="570"/>
    </location>
</feature>
<dbReference type="Proteomes" id="UP000002009">
    <property type="component" value="Chromosome 9"/>
</dbReference>
<dbReference type="AlphaFoldDB" id="C1EBW4"/>
<organism evidence="4 5">
    <name type="scientific">Micromonas commoda (strain RCC299 / NOUM17 / CCMP2709)</name>
    <name type="common">Picoplanktonic green alga</name>
    <dbReference type="NCBI Taxonomy" id="296587"/>
    <lineage>
        <taxon>Eukaryota</taxon>
        <taxon>Viridiplantae</taxon>
        <taxon>Chlorophyta</taxon>
        <taxon>Mamiellophyceae</taxon>
        <taxon>Mamiellales</taxon>
        <taxon>Mamiellaceae</taxon>
        <taxon>Micromonas</taxon>
    </lineage>
</organism>
<reference evidence="4 5" key="1">
    <citation type="journal article" date="2009" name="Science">
        <title>Green evolution and dynamic adaptations revealed by genomes of the marine picoeukaryotes Micromonas.</title>
        <authorList>
            <person name="Worden A.Z."/>
            <person name="Lee J.H."/>
            <person name="Mock T."/>
            <person name="Rouze P."/>
            <person name="Simmons M.P."/>
            <person name="Aerts A.L."/>
            <person name="Allen A.E."/>
            <person name="Cuvelier M.L."/>
            <person name="Derelle E."/>
            <person name="Everett M.V."/>
            <person name="Foulon E."/>
            <person name="Grimwood J."/>
            <person name="Gundlach H."/>
            <person name="Henrissat B."/>
            <person name="Napoli C."/>
            <person name="McDonald S.M."/>
            <person name="Parker M.S."/>
            <person name="Rombauts S."/>
            <person name="Salamov A."/>
            <person name="Von Dassow P."/>
            <person name="Badger J.H."/>
            <person name="Coutinho P.M."/>
            <person name="Demir E."/>
            <person name="Dubchak I."/>
            <person name="Gentemann C."/>
            <person name="Eikrem W."/>
            <person name="Gready J.E."/>
            <person name="John U."/>
            <person name="Lanier W."/>
            <person name="Lindquist E.A."/>
            <person name="Lucas S."/>
            <person name="Mayer K.F."/>
            <person name="Moreau H."/>
            <person name="Not F."/>
            <person name="Otillar R."/>
            <person name="Panaud O."/>
            <person name="Pangilinan J."/>
            <person name="Paulsen I."/>
            <person name="Piegu B."/>
            <person name="Poliakov A."/>
            <person name="Robbens S."/>
            <person name="Schmutz J."/>
            <person name="Toulza E."/>
            <person name="Wyss T."/>
            <person name="Zelensky A."/>
            <person name="Zhou K."/>
            <person name="Armbrust E.V."/>
            <person name="Bhattacharya D."/>
            <person name="Goodenough U.W."/>
            <person name="Van de Peer Y."/>
            <person name="Grigoriev I.V."/>
        </authorList>
    </citation>
    <scope>NUCLEOTIDE SEQUENCE [LARGE SCALE GENOMIC DNA]</scope>
    <source>
        <strain evidence="5">RCC299 / NOUM17</strain>
    </source>
</reference>
<dbReference type="KEGG" id="mis:MICPUN_50513"/>
<feature type="region of interest" description="Disordered" evidence="1">
    <location>
        <begin position="538"/>
        <end position="570"/>
    </location>
</feature>
<gene>
    <name evidence="4" type="ORF">MICPUN_50513</name>
</gene>
<keyword evidence="2" id="KW-0812">Transmembrane</keyword>
<accession>C1EBW4</accession>
<feature type="compositionally biased region" description="Basic and acidic residues" evidence="1">
    <location>
        <begin position="195"/>
        <end position="223"/>
    </location>
</feature>
<protein>
    <recommendedName>
        <fullName evidence="3">U-box domain-containing protein</fullName>
    </recommendedName>
</protein>
<keyword evidence="2" id="KW-0472">Membrane</keyword>
<evidence type="ECO:0000256" key="2">
    <source>
        <dbReference type="SAM" id="Phobius"/>
    </source>
</evidence>
<keyword evidence="2" id="KW-1133">Transmembrane helix</keyword>
<evidence type="ECO:0000256" key="1">
    <source>
        <dbReference type="SAM" id="MobiDB-lite"/>
    </source>
</evidence>
<dbReference type="EMBL" id="CP001329">
    <property type="protein sequence ID" value="ACO65487.1"/>
    <property type="molecule type" value="Genomic_DNA"/>
</dbReference>
<dbReference type="Pfam" id="PF04564">
    <property type="entry name" value="U-box"/>
    <property type="match status" value="1"/>
</dbReference>
<dbReference type="SMART" id="SM00504">
    <property type="entry name" value="Ubox"/>
    <property type="match status" value="1"/>
</dbReference>
<dbReference type="PANTHER" id="PTHR46573:SF1">
    <property type="entry name" value="WD REPEAT, SAM AND U-BOX DOMAIN-CONTAINING PROTEIN 1"/>
    <property type="match status" value="1"/>
</dbReference>
<evidence type="ECO:0000313" key="4">
    <source>
        <dbReference type="EMBL" id="ACO65487.1"/>
    </source>
</evidence>
<dbReference type="SUPFAM" id="SSF57850">
    <property type="entry name" value="RING/U-box"/>
    <property type="match status" value="1"/>
</dbReference>